<evidence type="ECO:0000313" key="2">
    <source>
        <dbReference type="Proteomes" id="UP000324974"/>
    </source>
</evidence>
<sequence>MSFVNGEAKTVLELDLVSYSDVARILEDHLDVYAVKAFQDQIQSFVDEGLQLLGLRRDDVVFGTAGDNALLFFNDAATAHRFSEAVHRVSANHNSKRAAESAKRWFRIGAATGPVLVLPAERRVVGTTVTRAVRLEAAALRGELVIDAATFDALPDELKTAYGAEEVISGKRDERYSARRCVFIQGIADLDSVAGERPPAVASPPVRVTVHLAEFEVSGTACCFINVTNVSRDADVELTHVWIEATAQIFAHNPDRLLPKRLRPRESWETWLPVNRLVGSGLDDTTVYHAARVRVSTGEVVASVRNTTVPLEGTVPGGPIESPP</sequence>
<dbReference type="RefSeq" id="WP_149112188.1">
    <property type="nucleotide sequence ID" value="NZ_CP042425.1"/>
</dbReference>
<protein>
    <recommendedName>
        <fullName evidence="3">Adenylate/guanylate cyclase domain-containing protein</fullName>
    </recommendedName>
</protein>
<organism evidence="1 2">
    <name type="scientific">Limnoglobus roseus</name>
    <dbReference type="NCBI Taxonomy" id="2598579"/>
    <lineage>
        <taxon>Bacteria</taxon>
        <taxon>Pseudomonadati</taxon>
        <taxon>Planctomycetota</taxon>
        <taxon>Planctomycetia</taxon>
        <taxon>Gemmatales</taxon>
        <taxon>Gemmataceae</taxon>
        <taxon>Limnoglobus</taxon>
    </lineage>
</organism>
<evidence type="ECO:0000313" key="1">
    <source>
        <dbReference type="EMBL" id="QEL17598.1"/>
    </source>
</evidence>
<dbReference type="OrthoDB" id="9806704at2"/>
<name>A0A5C1AL30_9BACT</name>
<dbReference type="KEGG" id="lrs:PX52LOC_04594"/>
<accession>A0A5C1AL30</accession>
<reference evidence="2" key="1">
    <citation type="submission" date="2019-08" db="EMBL/GenBank/DDBJ databases">
        <title>Limnoglobus roseus gen. nov., sp. nov., a novel freshwater planctomycete with a giant genome from the family Gemmataceae.</title>
        <authorList>
            <person name="Kulichevskaya I.S."/>
            <person name="Naumoff D.G."/>
            <person name="Miroshnikov K."/>
            <person name="Ivanova A."/>
            <person name="Philippov D.A."/>
            <person name="Hakobyan A."/>
            <person name="Rijpstra I.C."/>
            <person name="Sinninghe Damste J.S."/>
            <person name="Liesack W."/>
            <person name="Dedysh S.N."/>
        </authorList>
    </citation>
    <scope>NUCLEOTIDE SEQUENCE [LARGE SCALE GENOMIC DNA]</scope>
    <source>
        <strain evidence="2">PX52</strain>
    </source>
</reference>
<dbReference type="AlphaFoldDB" id="A0A5C1AL30"/>
<dbReference type="EMBL" id="CP042425">
    <property type="protein sequence ID" value="QEL17598.1"/>
    <property type="molecule type" value="Genomic_DNA"/>
</dbReference>
<dbReference type="SUPFAM" id="SSF55073">
    <property type="entry name" value="Nucleotide cyclase"/>
    <property type="match status" value="1"/>
</dbReference>
<evidence type="ECO:0008006" key="3">
    <source>
        <dbReference type="Google" id="ProtNLM"/>
    </source>
</evidence>
<proteinExistence type="predicted"/>
<dbReference type="Proteomes" id="UP000324974">
    <property type="component" value="Chromosome"/>
</dbReference>
<keyword evidence="2" id="KW-1185">Reference proteome</keyword>
<gene>
    <name evidence="1" type="ORF">PX52LOC_04594</name>
</gene>
<dbReference type="InterPro" id="IPR029787">
    <property type="entry name" value="Nucleotide_cyclase"/>
</dbReference>
<dbReference type="Gene3D" id="3.30.70.1230">
    <property type="entry name" value="Nucleotide cyclase"/>
    <property type="match status" value="1"/>
</dbReference>